<dbReference type="AlphaFoldDB" id="A0A5C6S416"/>
<gene>
    <name evidence="2" type="ORF">FQV27_10395</name>
</gene>
<dbReference type="InterPro" id="IPR005493">
    <property type="entry name" value="RraA/RraA-like"/>
</dbReference>
<sequence>MDSALLDLLKSVDTPTVCNAIEVAQGRRGFDAFTRGTVICTEPDGGAMVGFARTASLAAIAPPTEPPEVIRARRMDYYRHMAEAPKPAIAVVEDLDYPNAIGAYWGEINTTVHKGFGLSGTLTNGVVRDLGDLPKGYPVIAGSVGPSHGYVHIKTIGRPVRIFGMTVAEGDLIHADRHGALVVPNDVIPVLGDAIRKLLETERLVLDPARAEGFDFAAFEAAWDAFEKART</sequence>
<organism evidence="2 3">
    <name type="scientific">Paracoccus aurantiacus</name>
    <dbReference type="NCBI Taxonomy" id="2599412"/>
    <lineage>
        <taxon>Bacteria</taxon>
        <taxon>Pseudomonadati</taxon>
        <taxon>Pseudomonadota</taxon>
        <taxon>Alphaproteobacteria</taxon>
        <taxon>Rhodobacterales</taxon>
        <taxon>Paracoccaceae</taxon>
        <taxon>Paracoccus</taxon>
    </lineage>
</organism>
<dbReference type="RefSeq" id="WP_147098076.1">
    <property type="nucleotide sequence ID" value="NZ_JBHUFH010000011.1"/>
</dbReference>
<dbReference type="EMBL" id="VOPL01000003">
    <property type="protein sequence ID" value="TXB69350.1"/>
    <property type="molecule type" value="Genomic_DNA"/>
</dbReference>
<dbReference type="SUPFAM" id="SSF89562">
    <property type="entry name" value="RraA-like"/>
    <property type="match status" value="1"/>
</dbReference>
<name>A0A5C6S416_9RHOB</name>
<dbReference type="Proteomes" id="UP000321562">
    <property type="component" value="Unassembled WGS sequence"/>
</dbReference>
<evidence type="ECO:0000256" key="1">
    <source>
        <dbReference type="PIRSR" id="PIRSR605493-1"/>
    </source>
</evidence>
<dbReference type="Pfam" id="PF03737">
    <property type="entry name" value="RraA-like"/>
    <property type="match status" value="1"/>
</dbReference>
<dbReference type="OrthoDB" id="8912551at2"/>
<comment type="cofactor">
    <cofactor evidence="1">
        <name>Mg(2+)</name>
        <dbReference type="ChEBI" id="CHEBI:18420"/>
    </cofactor>
</comment>
<keyword evidence="1" id="KW-0479">Metal-binding</keyword>
<dbReference type="Gene3D" id="3.50.30.40">
    <property type="entry name" value="Ribonuclease E inhibitor RraA/RraA-like"/>
    <property type="match status" value="1"/>
</dbReference>
<protein>
    <submittedName>
        <fullName evidence="2">RraA family protein</fullName>
    </submittedName>
</protein>
<reference evidence="2 3" key="1">
    <citation type="submission" date="2019-08" db="EMBL/GenBank/DDBJ databases">
        <authorList>
            <person name="Ye J."/>
        </authorList>
    </citation>
    <scope>NUCLEOTIDE SEQUENCE [LARGE SCALE GENOMIC DNA]</scope>
    <source>
        <strain evidence="2 3">TK008</strain>
    </source>
</reference>
<feature type="binding site" evidence="1">
    <location>
        <position position="128"/>
    </location>
    <ligand>
        <name>substrate</name>
    </ligand>
</feature>
<evidence type="ECO:0000313" key="3">
    <source>
        <dbReference type="Proteomes" id="UP000321562"/>
    </source>
</evidence>
<comment type="caution">
    <text evidence="2">The sequence shown here is derived from an EMBL/GenBank/DDBJ whole genome shotgun (WGS) entry which is preliminary data.</text>
</comment>
<accession>A0A5C6S416</accession>
<keyword evidence="3" id="KW-1185">Reference proteome</keyword>
<dbReference type="InterPro" id="IPR036704">
    <property type="entry name" value="RraA/RraA-like_sf"/>
</dbReference>
<keyword evidence="1" id="KW-0460">Magnesium</keyword>
<evidence type="ECO:0000313" key="2">
    <source>
        <dbReference type="EMBL" id="TXB69350.1"/>
    </source>
</evidence>
<dbReference type="CDD" id="cd16841">
    <property type="entry name" value="RraA_family"/>
    <property type="match status" value="1"/>
</dbReference>
<feature type="binding site" evidence="1">
    <location>
        <position position="129"/>
    </location>
    <ligand>
        <name>Mg(2+)</name>
        <dbReference type="ChEBI" id="CHEBI:18420"/>
    </ligand>
</feature>
<proteinExistence type="predicted"/>